<keyword evidence="1" id="KW-0732">Signal</keyword>
<proteinExistence type="predicted"/>
<evidence type="ECO:0000256" key="1">
    <source>
        <dbReference type="SAM" id="SignalP"/>
    </source>
</evidence>
<evidence type="ECO:0008006" key="4">
    <source>
        <dbReference type="Google" id="ProtNLM"/>
    </source>
</evidence>
<dbReference type="EMBL" id="CP051774">
    <property type="protein sequence ID" value="QJE94724.1"/>
    <property type="molecule type" value="Genomic_DNA"/>
</dbReference>
<dbReference type="AlphaFoldDB" id="A0A858RDS2"/>
<organism evidence="2 3">
    <name type="scientific">Luteolibacter luteus</name>
    <dbReference type="NCBI Taxonomy" id="2728835"/>
    <lineage>
        <taxon>Bacteria</taxon>
        <taxon>Pseudomonadati</taxon>
        <taxon>Verrucomicrobiota</taxon>
        <taxon>Verrucomicrobiia</taxon>
        <taxon>Verrucomicrobiales</taxon>
        <taxon>Verrucomicrobiaceae</taxon>
        <taxon>Luteolibacter</taxon>
    </lineage>
</organism>
<feature type="chain" id="PRO_5032738452" description="PEP-CTERM sorting domain-containing protein" evidence="1">
    <location>
        <begin position="23"/>
        <end position="292"/>
    </location>
</feature>
<dbReference type="RefSeq" id="WP_169452945.1">
    <property type="nucleotide sequence ID" value="NZ_CP051774.1"/>
</dbReference>
<dbReference type="KEGG" id="luo:HHL09_02655"/>
<gene>
    <name evidence="2" type="ORF">HHL09_02655</name>
</gene>
<keyword evidence="3" id="KW-1185">Reference proteome</keyword>
<sequence length="292" mass="31149">MNSPIASGVLSAFALLSGAALSQTYVDLDFSNNVQPALDLNPNGSTLGPWYHSGSFLDFANAGSYNGTSIDVRVSVAGLIDGEGPGLRDTSTYQWVGWLPSYNGASTNDDLGVYYRHDGNSLQQTGGIAWTLSFYESGSNFSNPITLPGVRFLVYDHDGERYQSESIRTFAGDGFAGYQLHDGSGIHVHDEDGSYRFDARGEGHPETTADGGMILYYHNTSSIRFDLFATTRPQLPGPNSGIFAAWDGNLSLTGGNSNGFGEFVAVPEPSAPLMVGVATVTMLLRRTRSSAA</sequence>
<dbReference type="Proteomes" id="UP000501812">
    <property type="component" value="Chromosome"/>
</dbReference>
<evidence type="ECO:0000313" key="2">
    <source>
        <dbReference type="EMBL" id="QJE94724.1"/>
    </source>
</evidence>
<feature type="signal peptide" evidence="1">
    <location>
        <begin position="1"/>
        <end position="22"/>
    </location>
</feature>
<reference evidence="2 3" key="1">
    <citation type="submission" date="2020-04" db="EMBL/GenBank/DDBJ databases">
        <title>Luteolibacter sp. G-1-1-1 isolated from soil.</title>
        <authorList>
            <person name="Dahal R.H."/>
        </authorList>
    </citation>
    <scope>NUCLEOTIDE SEQUENCE [LARGE SCALE GENOMIC DNA]</scope>
    <source>
        <strain evidence="2 3">G-1-1-1</strain>
    </source>
</reference>
<accession>A0A858RDS2</accession>
<name>A0A858RDS2_9BACT</name>
<evidence type="ECO:0000313" key="3">
    <source>
        <dbReference type="Proteomes" id="UP000501812"/>
    </source>
</evidence>
<protein>
    <recommendedName>
        <fullName evidence="4">PEP-CTERM sorting domain-containing protein</fullName>
    </recommendedName>
</protein>